<dbReference type="InterPro" id="IPR019396">
    <property type="entry name" value="TM_Fragile-X-F-assoc"/>
</dbReference>
<name>A0A6V7XSM3_MELEN</name>
<proteinExistence type="predicted"/>
<feature type="transmembrane region" description="Helical" evidence="2">
    <location>
        <begin position="91"/>
        <end position="108"/>
    </location>
</feature>
<dbReference type="AlphaFoldDB" id="A0A6V7XSM3"/>
<feature type="transmembrane region" description="Helical" evidence="2">
    <location>
        <begin position="41"/>
        <end position="70"/>
    </location>
</feature>
<evidence type="ECO:0000313" key="3">
    <source>
        <dbReference type="EMBL" id="CAD2202282.1"/>
    </source>
</evidence>
<feature type="transmembrane region" description="Helical" evidence="2">
    <location>
        <begin position="120"/>
        <end position="142"/>
    </location>
</feature>
<feature type="transmembrane region" description="Helical" evidence="2">
    <location>
        <begin position="176"/>
        <end position="205"/>
    </location>
</feature>
<dbReference type="PANTHER" id="PTHR13568:SF6">
    <property type="entry name" value="TRANSMEMBRANE PROTEIN 185A"/>
    <property type="match status" value="1"/>
</dbReference>
<keyword evidence="2" id="KW-0472">Membrane</keyword>
<evidence type="ECO:0000256" key="1">
    <source>
        <dbReference type="SAM" id="MobiDB-lite"/>
    </source>
</evidence>
<feature type="transmembrane region" description="Helical" evidence="2">
    <location>
        <begin position="265"/>
        <end position="286"/>
    </location>
</feature>
<dbReference type="EMBL" id="CAJEWN010002165">
    <property type="protein sequence ID" value="CAD2202282.1"/>
    <property type="molecule type" value="Genomic_DNA"/>
</dbReference>
<dbReference type="Pfam" id="PF10269">
    <property type="entry name" value="Tmemb_185A"/>
    <property type="match status" value="1"/>
</dbReference>
<evidence type="ECO:0000256" key="2">
    <source>
        <dbReference type="SAM" id="Phobius"/>
    </source>
</evidence>
<organism evidence="3 4">
    <name type="scientific">Meloidogyne enterolobii</name>
    <name type="common">Root-knot nematode worm</name>
    <name type="synonym">Meloidogyne mayaguensis</name>
    <dbReference type="NCBI Taxonomy" id="390850"/>
    <lineage>
        <taxon>Eukaryota</taxon>
        <taxon>Metazoa</taxon>
        <taxon>Ecdysozoa</taxon>
        <taxon>Nematoda</taxon>
        <taxon>Chromadorea</taxon>
        <taxon>Rhabditida</taxon>
        <taxon>Tylenchina</taxon>
        <taxon>Tylenchomorpha</taxon>
        <taxon>Tylenchoidea</taxon>
        <taxon>Meloidogynidae</taxon>
        <taxon>Meloidogyninae</taxon>
        <taxon>Meloidogyne</taxon>
    </lineage>
</organism>
<dbReference type="Proteomes" id="UP000580250">
    <property type="component" value="Unassembled WGS sequence"/>
</dbReference>
<keyword evidence="2" id="KW-1133">Transmembrane helix</keyword>
<reference evidence="3 4" key="1">
    <citation type="submission" date="2020-08" db="EMBL/GenBank/DDBJ databases">
        <authorList>
            <person name="Koutsovoulos G."/>
            <person name="Danchin GJ E."/>
        </authorList>
    </citation>
    <scope>NUCLEOTIDE SEQUENCE [LARGE SCALE GENOMIC DNA]</scope>
</reference>
<feature type="transmembrane region" description="Helical" evidence="2">
    <location>
        <begin position="154"/>
        <end position="170"/>
    </location>
</feature>
<protein>
    <submittedName>
        <fullName evidence="3">Uncharacterized protein</fullName>
    </submittedName>
</protein>
<dbReference type="OrthoDB" id="72976at2759"/>
<sequence>MFEINLLSFLGEFNGSKFLVYFCLLIFTIIFSLRLDQIININYIFVFLPLWLGEICVFVGFIVAIVSLIVRPPSSLDASSKSDFFSMCFQTVEHILILMFQVLVLIKIEYYHYLKDQIQLTWLLVFSPLFLLSFIAMIIAIWCMRHEKPYEFEMFFAVNIIQFVFLAFKLDNGIHWNWALVLVPTWIVFSLFLLCSIYSLTIALFLNRTFYAHQQHIPSHRRPRLCASICHVFLTIPFLLFLLLLASKLDYLESPGTSKSGNTSFVLIALPLEISLFILLLLSFGARPANVWWFGMRQSFCNFFFQLFPCLRHYSNISCKFGVRGSDASSSTLSWGQRFSRRNRIRQNRNHPPNGNSSARIYGIEEPTTPWVINSTDEEQQRIIITENINNCETGSNSQSQQQQSTSRLNKKQQMENREKEKQVIAYLFVRGSIESPD</sequence>
<feature type="transmembrane region" description="Helical" evidence="2">
    <location>
        <begin position="225"/>
        <end position="245"/>
    </location>
</feature>
<accession>A0A6V7XSM3</accession>
<keyword evidence="2" id="KW-0812">Transmembrane</keyword>
<gene>
    <name evidence="3" type="ORF">MENT_LOCUS55906</name>
</gene>
<evidence type="ECO:0000313" key="4">
    <source>
        <dbReference type="Proteomes" id="UP000580250"/>
    </source>
</evidence>
<feature type="compositionally biased region" description="Low complexity" evidence="1">
    <location>
        <begin position="388"/>
        <end position="407"/>
    </location>
</feature>
<feature type="transmembrane region" description="Helical" evidence="2">
    <location>
        <begin position="18"/>
        <end position="35"/>
    </location>
</feature>
<dbReference type="PANTHER" id="PTHR13568">
    <property type="entry name" value="FAM11A, B PROTEIN"/>
    <property type="match status" value="1"/>
</dbReference>
<feature type="region of interest" description="Disordered" evidence="1">
    <location>
        <begin position="388"/>
        <end position="420"/>
    </location>
</feature>
<comment type="caution">
    <text evidence="3">The sequence shown here is derived from an EMBL/GenBank/DDBJ whole genome shotgun (WGS) entry which is preliminary data.</text>
</comment>